<organism evidence="2">
    <name type="scientific">Harpegnathos saltator</name>
    <name type="common">Jerdon's jumping ant</name>
    <dbReference type="NCBI Taxonomy" id="610380"/>
    <lineage>
        <taxon>Eukaryota</taxon>
        <taxon>Metazoa</taxon>
        <taxon>Ecdysozoa</taxon>
        <taxon>Arthropoda</taxon>
        <taxon>Hexapoda</taxon>
        <taxon>Insecta</taxon>
        <taxon>Pterygota</taxon>
        <taxon>Neoptera</taxon>
        <taxon>Endopterygota</taxon>
        <taxon>Hymenoptera</taxon>
        <taxon>Apocrita</taxon>
        <taxon>Aculeata</taxon>
        <taxon>Formicoidea</taxon>
        <taxon>Formicidae</taxon>
        <taxon>Ponerinae</taxon>
        <taxon>Ponerini</taxon>
        <taxon>Harpegnathos</taxon>
    </lineage>
</organism>
<reference evidence="1 2" key="1">
    <citation type="journal article" date="2010" name="Science">
        <title>Genomic comparison of the ants Camponotus floridanus and Harpegnathos saltator.</title>
        <authorList>
            <person name="Bonasio R."/>
            <person name="Zhang G."/>
            <person name="Ye C."/>
            <person name="Mutti N.S."/>
            <person name="Fang X."/>
            <person name="Qin N."/>
            <person name="Donahue G."/>
            <person name="Yang P."/>
            <person name="Li Q."/>
            <person name="Li C."/>
            <person name="Zhang P."/>
            <person name="Huang Z."/>
            <person name="Berger S.L."/>
            <person name="Reinberg D."/>
            <person name="Wang J."/>
            <person name="Liebig J."/>
        </authorList>
    </citation>
    <scope>NUCLEOTIDE SEQUENCE [LARGE SCALE GENOMIC DNA]</scope>
    <source>
        <strain evidence="1 2">R22 G/1</strain>
    </source>
</reference>
<evidence type="ECO:0000313" key="1">
    <source>
        <dbReference type="EMBL" id="EFN80155.1"/>
    </source>
</evidence>
<keyword evidence="2" id="KW-1185">Reference proteome</keyword>
<gene>
    <name evidence="1" type="ORF">EAI_16786</name>
</gene>
<dbReference type="InParanoid" id="E2BVX7"/>
<proteinExistence type="predicted"/>
<dbReference type="EMBL" id="GL451066">
    <property type="protein sequence ID" value="EFN80155.1"/>
    <property type="molecule type" value="Genomic_DNA"/>
</dbReference>
<dbReference type="Proteomes" id="UP000008237">
    <property type="component" value="Unassembled WGS sequence"/>
</dbReference>
<accession>E2BVX7</accession>
<name>E2BVX7_HARSA</name>
<protein>
    <submittedName>
        <fullName evidence="1">Uncharacterized protein</fullName>
    </submittedName>
</protein>
<sequence length="65" mass="7460">MLELPIDTTKMSAQYNSIEQKGENVQTEETETEVGSIQQLTLSHSKTIPEYEQRLEKLEKTFASK</sequence>
<evidence type="ECO:0000313" key="2">
    <source>
        <dbReference type="Proteomes" id="UP000008237"/>
    </source>
</evidence>
<dbReference type="AlphaFoldDB" id="E2BVX7"/>